<dbReference type="AlphaFoldDB" id="A0AAE4C1L5"/>
<protein>
    <submittedName>
        <fullName evidence="2">Uncharacterized protein</fullName>
    </submittedName>
</protein>
<evidence type="ECO:0000256" key="1">
    <source>
        <dbReference type="SAM" id="Phobius"/>
    </source>
</evidence>
<organism evidence="2 3">
    <name type="scientific">Chryseobacterium rhizosphaerae</name>
    <dbReference type="NCBI Taxonomy" id="395937"/>
    <lineage>
        <taxon>Bacteria</taxon>
        <taxon>Pseudomonadati</taxon>
        <taxon>Bacteroidota</taxon>
        <taxon>Flavobacteriia</taxon>
        <taxon>Flavobacteriales</taxon>
        <taxon>Weeksellaceae</taxon>
        <taxon>Chryseobacterium group</taxon>
        <taxon>Chryseobacterium</taxon>
    </lineage>
</organism>
<evidence type="ECO:0000313" key="2">
    <source>
        <dbReference type="EMBL" id="MDR6525603.1"/>
    </source>
</evidence>
<feature type="transmembrane region" description="Helical" evidence="1">
    <location>
        <begin position="12"/>
        <end position="35"/>
    </location>
</feature>
<reference evidence="2" key="1">
    <citation type="submission" date="2023-07" db="EMBL/GenBank/DDBJ databases">
        <title>Sorghum-associated microbial communities from plants grown in Nebraska, USA.</title>
        <authorList>
            <person name="Schachtman D."/>
        </authorList>
    </citation>
    <scope>NUCLEOTIDE SEQUENCE</scope>
    <source>
        <strain evidence="2">DS2360</strain>
    </source>
</reference>
<keyword evidence="1" id="KW-1133">Transmembrane helix</keyword>
<proteinExistence type="predicted"/>
<keyword evidence="1" id="KW-0812">Transmembrane</keyword>
<comment type="caution">
    <text evidence="2">The sequence shown here is derived from an EMBL/GenBank/DDBJ whole genome shotgun (WGS) entry which is preliminary data.</text>
</comment>
<accession>A0AAE4C1L5</accession>
<dbReference type="EMBL" id="JAVDQY010000001">
    <property type="protein sequence ID" value="MDR6525603.1"/>
    <property type="molecule type" value="Genomic_DNA"/>
</dbReference>
<dbReference type="Proteomes" id="UP001184861">
    <property type="component" value="Unassembled WGS sequence"/>
</dbReference>
<name>A0AAE4C1L5_9FLAO</name>
<sequence length="36" mass="4070">MINNTIRLISELPLYKASIQLIDVFVASGIIIYAYL</sequence>
<keyword evidence="1" id="KW-0472">Membrane</keyword>
<evidence type="ECO:0000313" key="3">
    <source>
        <dbReference type="Proteomes" id="UP001184861"/>
    </source>
</evidence>
<gene>
    <name evidence="2" type="ORF">J2787_000973</name>
</gene>